<feature type="compositionally biased region" description="Basic and acidic residues" evidence="1">
    <location>
        <begin position="103"/>
        <end position="183"/>
    </location>
</feature>
<reference evidence="2" key="1">
    <citation type="submission" date="2020-10" db="EMBL/GenBank/DDBJ databases">
        <authorList>
            <person name="Gilroy R."/>
        </authorList>
    </citation>
    <scope>NUCLEOTIDE SEQUENCE</scope>
    <source>
        <strain evidence="2">9366</strain>
    </source>
</reference>
<proteinExistence type="predicted"/>
<dbReference type="Proteomes" id="UP000824145">
    <property type="component" value="Unassembled WGS sequence"/>
</dbReference>
<feature type="region of interest" description="Disordered" evidence="1">
    <location>
        <begin position="97"/>
        <end position="183"/>
    </location>
</feature>
<evidence type="ECO:0000313" key="2">
    <source>
        <dbReference type="EMBL" id="HIU63028.1"/>
    </source>
</evidence>
<dbReference type="AlphaFoldDB" id="A0A9D1MM12"/>
<comment type="caution">
    <text evidence="2">The sequence shown here is derived from an EMBL/GenBank/DDBJ whole genome shotgun (WGS) entry which is preliminary data.</text>
</comment>
<sequence>MFVIKRNVVLVRCDGGAAGFVRLECLRGKTEGEVKMRCPEGSLLEMMADGRYFSAPANAPFNLPFALREDSRVAARIVRDGGVIALSSAAGKEFAARASAGGKKGEEERGQAGVEKKSAPERESAEEDKEKEQRGKKSAPERESIEKNKEQADVIFEKAESRQPPQEAKEEEREKSEGREGKTRFLGAISASLEELFSLYPAEERLAGVVPFSKWVRVPLESGYYVVGIISDQEGAARYLAYGVPDKDNASPPDAYPACRGWLPLEEDGAGYWMMYQDAITGEIVKK</sequence>
<gene>
    <name evidence="2" type="ORF">IAB07_04615</name>
</gene>
<evidence type="ECO:0000313" key="3">
    <source>
        <dbReference type="Proteomes" id="UP000824145"/>
    </source>
</evidence>
<accession>A0A9D1MM12</accession>
<reference evidence="2" key="2">
    <citation type="journal article" date="2021" name="PeerJ">
        <title>Extensive microbial diversity within the chicken gut microbiome revealed by metagenomics and culture.</title>
        <authorList>
            <person name="Gilroy R."/>
            <person name="Ravi A."/>
            <person name="Getino M."/>
            <person name="Pursley I."/>
            <person name="Horton D.L."/>
            <person name="Alikhan N.F."/>
            <person name="Baker D."/>
            <person name="Gharbi K."/>
            <person name="Hall N."/>
            <person name="Watson M."/>
            <person name="Adriaenssens E.M."/>
            <person name="Foster-Nyarko E."/>
            <person name="Jarju S."/>
            <person name="Secka A."/>
            <person name="Antonio M."/>
            <person name="Oren A."/>
            <person name="Chaudhuri R.R."/>
            <person name="La Ragione R."/>
            <person name="Hildebrand F."/>
            <person name="Pallen M.J."/>
        </authorList>
    </citation>
    <scope>NUCLEOTIDE SEQUENCE</scope>
    <source>
        <strain evidence="2">9366</strain>
    </source>
</reference>
<organism evidence="2 3">
    <name type="scientific">Candidatus Caccalectryoclostridium excrementigallinarum</name>
    <dbReference type="NCBI Taxonomy" id="2840710"/>
    <lineage>
        <taxon>Bacteria</taxon>
        <taxon>Bacillati</taxon>
        <taxon>Bacillota</taxon>
        <taxon>Clostridia</taxon>
        <taxon>Christensenellales</taxon>
        <taxon>Christensenellaceae</taxon>
        <taxon>Christensenellaceae incertae sedis</taxon>
        <taxon>Candidatus Caccalectryoclostridium</taxon>
    </lineage>
</organism>
<name>A0A9D1MM12_9FIRM</name>
<evidence type="ECO:0000256" key="1">
    <source>
        <dbReference type="SAM" id="MobiDB-lite"/>
    </source>
</evidence>
<protein>
    <submittedName>
        <fullName evidence="2">Uncharacterized protein</fullName>
    </submittedName>
</protein>
<dbReference type="EMBL" id="DVNJ01000024">
    <property type="protein sequence ID" value="HIU63028.1"/>
    <property type="molecule type" value="Genomic_DNA"/>
</dbReference>